<organism evidence="6 7">
    <name type="scientific">Paspalum notatum var. saurae</name>
    <dbReference type="NCBI Taxonomy" id="547442"/>
    <lineage>
        <taxon>Eukaryota</taxon>
        <taxon>Viridiplantae</taxon>
        <taxon>Streptophyta</taxon>
        <taxon>Embryophyta</taxon>
        <taxon>Tracheophyta</taxon>
        <taxon>Spermatophyta</taxon>
        <taxon>Magnoliopsida</taxon>
        <taxon>Liliopsida</taxon>
        <taxon>Poales</taxon>
        <taxon>Poaceae</taxon>
        <taxon>PACMAD clade</taxon>
        <taxon>Panicoideae</taxon>
        <taxon>Andropogonodae</taxon>
        <taxon>Paspaleae</taxon>
        <taxon>Paspalinae</taxon>
        <taxon>Paspalum</taxon>
    </lineage>
</organism>
<dbReference type="PROSITE" id="PS51081">
    <property type="entry name" value="ZF_SIAH"/>
    <property type="match status" value="1"/>
</dbReference>
<dbReference type="AlphaFoldDB" id="A0AAQ3THQ7"/>
<dbReference type="GO" id="GO:0008270">
    <property type="term" value="F:zinc ion binding"/>
    <property type="evidence" value="ECO:0007669"/>
    <property type="project" value="UniProtKB-KW"/>
</dbReference>
<keyword evidence="1" id="KW-0479">Metal-binding</keyword>
<evidence type="ECO:0000313" key="7">
    <source>
        <dbReference type="Proteomes" id="UP001341281"/>
    </source>
</evidence>
<evidence type="ECO:0000256" key="1">
    <source>
        <dbReference type="ARBA" id="ARBA00022723"/>
    </source>
</evidence>
<keyword evidence="2 4" id="KW-0863">Zinc-finger</keyword>
<evidence type="ECO:0000313" key="6">
    <source>
        <dbReference type="EMBL" id="WVZ72054.1"/>
    </source>
</evidence>
<evidence type="ECO:0000256" key="2">
    <source>
        <dbReference type="ARBA" id="ARBA00022771"/>
    </source>
</evidence>
<keyword evidence="3" id="KW-0862">Zinc</keyword>
<dbReference type="EMBL" id="CP144748">
    <property type="protein sequence ID" value="WVZ72054.1"/>
    <property type="molecule type" value="Genomic_DNA"/>
</dbReference>
<dbReference type="Proteomes" id="UP001341281">
    <property type="component" value="Chromosome 04"/>
</dbReference>
<dbReference type="SUPFAM" id="SSF49599">
    <property type="entry name" value="TRAF domain-like"/>
    <property type="match status" value="1"/>
</dbReference>
<name>A0AAQ3THQ7_PASNO</name>
<dbReference type="InterPro" id="IPR013010">
    <property type="entry name" value="Znf_SIAH"/>
</dbReference>
<protein>
    <recommendedName>
        <fullName evidence="5">SIAH-type domain-containing protein</fullName>
    </recommendedName>
</protein>
<evidence type="ECO:0000259" key="5">
    <source>
        <dbReference type="PROSITE" id="PS51081"/>
    </source>
</evidence>
<dbReference type="PANTHER" id="PTHR46632">
    <property type="entry name" value="E3 UBIQUITIN-PROTEIN LIGASE SINA-LIKE 4"/>
    <property type="match status" value="1"/>
</dbReference>
<reference evidence="6 7" key="1">
    <citation type="submission" date="2024-02" db="EMBL/GenBank/DDBJ databases">
        <title>High-quality chromosome-scale genome assembly of Pensacola bahiagrass (Paspalum notatum Flugge var. saurae).</title>
        <authorList>
            <person name="Vega J.M."/>
            <person name="Podio M."/>
            <person name="Orjuela J."/>
            <person name="Siena L.A."/>
            <person name="Pessino S.C."/>
            <person name="Combes M.C."/>
            <person name="Mariac C."/>
            <person name="Albertini E."/>
            <person name="Pupilli F."/>
            <person name="Ortiz J.P.A."/>
            <person name="Leblanc O."/>
        </authorList>
    </citation>
    <scope>NUCLEOTIDE SEQUENCE [LARGE SCALE GENOMIC DNA]</scope>
    <source>
        <strain evidence="6">R1</strain>
        <tissue evidence="6">Leaf</tissue>
    </source>
</reference>
<evidence type="ECO:0000256" key="4">
    <source>
        <dbReference type="PROSITE-ProRule" id="PRU00455"/>
    </source>
</evidence>
<evidence type="ECO:0000256" key="3">
    <source>
        <dbReference type="ARBA" id="ARBA00022833"/>
    </source>
</evidence>
<dbReference type="InterPro" id="IPR044286">
    <property type="entry name" value="SINL_plant"/>
</dbReference>
<gene>
    <name evidence="6" type="ORF">U9M48_020572</name>
</gene>
<dbReference type="PANTHER" id="PTHR46632:SF31">
    <property type="entry name" value="SIAH-TYPE DOMAIN-CONTAINING PROTEIN"/>
    <property type="match status" value="1"/>
</dbReference>
<proteinExistence type="predicted"/>
<keyword evidence="7" id="KW-1185">Reference proteome</keyword>
<feature type="domain" description="SIAH-type" evidence="5">
    <location>
        <begin position="54"/>
        <end position="104"/>
    </location>
</feature>
<accession>A0AAQ3THQ7</accession>
<sequence>MRALVVLAQCEAGHRLCSSCHGGGGGGGEGHCRKCDRATAFVHCGPDLDAFVGGFRVPCPFEAYGCGSSVVYHDACAYAPCPCALCPFAASPRMLRDHLAAEHAWRVDALPSYGKPLQLRVPASEAHRLLVVEGDEPRLFVLSVRARAAYWVVSVACVRASAEAGPRFACMLWAQAWKLALEQVEIEFWKKIGY</sequence>